<dbReference type="Proteomes" id="UP000230750">
    <property type="component" value="Unassembled WGS sequence"/>
</dbReference>
<evidence type="ECO:0000256" key="8">
    <source>
        <dbReference type="ARBA" id="ARBA00023224"/>
    </source>
</evidence>
<feature type="compositionally biased region" description="Basic residues" evidence="10">
    <location>
        <begin position="284"/>
        <end position="293"/>
    </location>
</feature>
<feature type="domain" description="G-protein coupled receptors family 1 profile" evidence="12">
    <location>
        <begin position="43"/>
        <end position="358"/>
    </location>
</feature>
<evidence type="ECO:0000313" key="14">
    <source>
        <dbReference type="Proteomes" id="UP000230750"/>
    </source>
</evidence>
<dbReference type="InterPro" id="IPR017452">
    <property type="entry name" value="GPCR_Rhodpsn_7TM"/>
</dbReference>
<keyword evidence="14" id="KW-1185">Reference proteome</keyword>
<evidence type="ECO:0000256" key="6">
    <source>
        <dbReference type="ARBA" id="ARBA00023136"/>
    </source>
</evidence>
<keyword evidence="8 9" id="KW-0807">Transducer</keyword>
<accession>A0A2G8K1P7</accession>
<dbReference type="PROSITE" id="PS50262">
    <property type="entry name" value="G_PROTEIN_RECEP_F1_2"/>
    <property type="match status" value="1"/>
</dbReference>
<feature type="transmembrane region" description="Helical" evidence="11">
    <location>
        <begin position="30"/>
        <end position="52"/>
    </location>
</feature>
<feature type="transmembrane region" description="Helical" evidence="11">
    <location>
        <begin position="345"/>
        <end position="361"/>
    </location>
</feature>
<gene>
    <name evidence="13" type="ORF">BSL78_21240</name>
</gene>
<keyword evidence="4 11" id="KW-1133">Transmembrane helix</keyword>
<comment type="caution">
    <text evidence="13">The sequence shown here is derived from an EMBL/GenBank/DDBJ whole genome shotgun (WGS) entry which is preliminary data.</text>
</comment>
<evidence type="ECO:0000256" key="7">
    <source>
        <dbReference type="ARBA" id="ARBA00023170"/>
    </source>
</evidence>
<evidence type="ECO:0000256" key="2">
    <source>
        <dbReference type="ARBA" id="ARBA00022475"/>
    </source>
</evidence>
<dbReference type="GO" id="GO:0005886">
    <property type="term" value="C:plasma membrane"/>
    <property type="evidence" value="ECO:0007669"/>
    <property type="project" value="UniProtKB-SubCell"/>
</dbReference>
<dbReference type="PRINTS" id="PR00237">
    <property type="entry name" value="GPCRRHODOPSN"/>
</dbReference>
<reference evidence="13 14" key="1">
    <citation type="journal article" date="2017" name="PLoS Biol.">
        <title>The sea cucumber genome provides insights into morphological evolution and visceral regeneration.</title>
        <authorList>
            <person name="Zhang X."/>
            <person name="Sun L."/>
            <person name="Yuan J."/>
            <person name="Sun Y."/>
            <person name="Gao Y."/>
            <person name="Zhang L."/>
            <person name="Li S."/>
            <person name="Dai H."/>
            <person name="Hamel J.F."/>
            <person name="Liu C."/>
            <person name="Yu Y."/>
            <person name="Liu S."/>
            <person name="Lin W."/>
            <person name="Guo K."/>
            <person name="Jin S."/>
            <person name="Xu P."/>
            <person name="Storey K.B."/>
            <person name="Huan P."/>
            <person name="Zhang T."/>
            <person name="Zhou Y."/>
            <person name="Zhang J."/>
            <person name="Lin C."/>
            <person name="Li X."/>
            <person name="Xing L."/>
            <person name="Huo D."/>
            <person name="Sun M."/>
            <person name="Wang L."/>
            <person name="Mercier A."/>
            <person name="Li F."/>
            <person name="Yang H."/>
            <person name="Xiang J."/>
        </authorList>
    </citation>
    <scope>NUCLEOTIDE SEQUENCE [LARGE SCALE GENOMIC DNA]</scope>
    <source>
        <strain evidence="13">Shaxun</strain>
        <tissue evidence="13">Muscle</tissue>
    </source>
</reference>
<sequence>MCMQQELWYYNYTTNNSTFHHRRLSVILEALTLLLILTVALSANLFAIVAILKSYNGRNIHYIFILNLFITDLGITLACMMFALYDVFNPGYIKCFDLLCKVQNYMGLVFHLSNVFAVCLIAIHRFLGVVVPDRITIRKIHAYVMLGVAWGIPSIVAVFPASGLLSASVYTAGAHACSPDWHDSCPFFILMIIFLYGIALPTMSICYSLIIREIRRSEARLRKTKSRPSPMRPTVAKYQKGRDSLRDTSETNCGQENNNISTVSIQVAMTTNEERERRVSTKQSVKHRRHPTQRRANMSADKRVALTCGLIVSTSFACWTPYFIIHATCAWDLVPSHGLGVFAKWLLFFNSALDPVIYVAFNKRLRTSICKKKLDTEKYTAERRRQSIPAESEFKETNDTERNKN</sequence>
<keyword evidence="7 9" id="KW-0675">Receptor</keyword>
<comment type="similarity">
    <text evidence="9">Belongs to the G-protein coupled receptor 1 family.</text>
</comment>
<dbReference type="PANTHER" id="PTHR22752">
    <property type="entry name" value="G PROTEIN-COUPLED RECEPTOR"/>
    <property type="match status" value="1"/>
</dbReference>
<feature type="transmembrane region" description="Helical" evidence="11">
    <location>
        <begin position="304"/>
        <end position="325"/>
    </location>
</feature>
<dbReference type="Pfam" id="PF00001">
    <property type="entry name" value="7tm_1"/>
    <property type="match status" value="1"/>
</dbReference>
<evidence type="ECO:0000256" key="10">
    <source>
        <dbReference type="SAM" id="MobiDB-lite"/>
    </source>
</evidence>
<feature type="region of interest" description="Disordered" evidence="10">
    <location>
        <begin position="275"/>
        <end position="298"/>
    </location>
</feature>
<feature type="region of interest" description="Disordered" evidence="10">
    <location>
        <begin position="221"/>
        <end position="253"/>
    </location>
</feature>
<dbReference type="EMBL" id="MRZV01000979">
    <property type="protein sequence ID" value="PIK41903.1"/>
    <property type="molecule type" value="Genomic_DNA"/>
</dbReference>
<dbReference type="InterPro" id="IPR000276">
    <property type="entry name" value="GPCR_Rhodpsn"/>
</dbReference>
<dbReference type="GO" id="GO:0004930">
    <property type="term" value="F:G protein-coupled receptor activity"/>
    <property type="evidence" value="ECO:0007669"/>
    <property type="project" value="UniProtKB-KW"/>
</dbReference>
<keyword evidence="2" id="KW-1003">Cell membrane</keyword>
<evidence type="ECO:0000256" key="5">
    <source>
        <dbReference type="ARBA" id="ARBA00023040"/>
    </source>
</evidence>
<dbReference type="Gene3D" id="1.20.1070.10">
    <property type="entry name" value="Rhodopsin 7-helix transmembrane proteins"/>
    <property type="match status" value="1"/>
</dbReference>
<name>A0A2G8K1P7_STIJA</name>
<feature type="transmembrane region" description="Helical" evidence="11">
    <location>
        <begin position="105"/>
        <end position="131"/>
    </location>
</feature>
<protein>
    <submittedName>
        <fullName evidence="13">Putative 5-hydroxytryptamine receptor 7</fullName>
    </submittedName>
</protein>
<evidence type="ECO:0000256" key="11">
    <source>
        <dbReference type="SAM" id="Phobius"/>
    </source>
</evidence>
<feature type="region of interest" description="Disordered" evidence="10">
    <location>
        <begin position="377"/>
        <end position="405"/>
    </location>
</feature>
<evidence type="ECO:0000256" key="9">
    <source>
        <dbReference type="RuleBase" id="RU000688"/>
    </source>
</evidence>
<dbReference type="PROSITE" id="PS00237">
    <property type="entry name" value="G_PROTEIN_RECEP_F1_1"/>
    <property type="match status" value="1"/>
</dbReference>
<feature type="transmembrane region" description="Helical" evidence="11">
    <location>
        <begin position="64"/>
        <end position="85"/>
    </location>
</feature>
<evidence type="ECO:0000256" key="3">
    <source>
        <dbReference type="ARBA" id="ARBA00022692"/>
    </source>
</evidence>
<dbReference type="AlphaFoldDB" id="A0A2G8K1P7"/>
<dbReference type="CDD" id="cd00637">
    <property type="entry name" value="7tm_classA_rhodopsin-like"/>
    <property type="match status" value="1"/>
</dbReference>
<feature type="compositionally biased region" description="Basic and acidic residues" evidence="10">
    <location>
        <begin position="392"/>
        <end position="405"/>
    </location>
</feature>
<feature type="transmembrane region" description="Helical" evidence="11">
    <location>
        <begin position="187"/>
        <end position="210"/>
    </location>
</feature>
<dbReference type="OrthoDB" id="10071887at2759"/>
<comment type="subcellular location">
    <subcellularLocation>
        <location evidence="1">Cell membrane</location>
        <topology evidence="1">Multi-pass membrane protein</topology>
    </subcellularLocation>
</comment>
<keyword evidence="6 11" id="KW-0472">Membrane</keyword>
<proteinExistence type="inferred from homology"/>
<organism evidence="13 14">
    <name type="scientific">Stichopus japonicus</name>
    <name type="common">Sea cucumber</name>
    <dbReference type="NCBI Taxonomy" id="307972"/>
    <lineage>
        <taxon>Eukaryota</taxon>
        <taxon>Metazoa</taxon>
        <taxon>Echinodermata</taxon>
        <taxon>Eleutherozoa</taxon>
        <taxon>Echinozoa</taxon>
        <taxon>Holothuroidea</taxon>
        <taxon>Aspidochirotacea</taxon>
        <taxon>Aspidochirotida</taxon>
        <taxon>Stichopodidae</taxon>
        <taxon>Apostichopus</taxon>
    </lineage>
</organism>
<feature type="compositionally biased region" description="Basic and acidic residues" evidence="10">
    <location>
        <begin position="240"/>
        <end position="249"/>
    </location>
</feature>
<feature type="transmembrane region" description="Helical" evidence="11">
    <location>
        <begin position="143"/>
        <end position="167"/>
    </location>
</feature>
<evidence type="ECO:0000256" key="4">
    <source>
        <dbReference type="ARBA" id="ARBA00022989"/>
    </source>
</evidence>
<dbReference type="STRING" id="307972.A0A2G8K1P7"/>
<evidence type="ECO:0000313" key="13">
    <source>
        <dbReference type="EMBL" id="PIK41903.1"/>
    </source>
</evidence>
<evidence type="ECO:0000259" key="12">
    <source>
        <dbReference type="PROSITE" id="PS50262"/>
    </source>
</evidence>
<keyword evidence="3 9" id="KW-0812">Transmembrane</keyword>
<evidence type="ECO:0000256" key="1">
    <source>
        <dbReference type="ARBA" id="ARBA00004651"/>
    </source>
</evidence>
<dbReference type="SUPFAM" id="SSF81321">
    <property type="entry name" value="Family A G protein-coupled receptor-like"/>
    <property type="match status" value="1"/>
</dbReference>
<keyword evidence="5 9" id="KW-0297">G-protein coupled receptor</keyword>